<reference evidence="1 2" key="1">
    <citation type="journal article" date="2019" name="Sci. Rep.">
        <title>A multi-omics analysis of the grapevine pathogen Lasiodiplodia theobromae reveals that temperature affects the expression of virulence- and pathogenicity-related genes.</title>
        <authorList>
            <person name="Felix C."/>
            <person name="Meneses R."/>
            <person name="Goncalves M.F.M."/>
            <person name="Tilleman L."/>
            <person name="Duarte A.S."/>
            <person name="Jorrin-Novo J.V."/>
            <person name="Van de Peer Y."/>
            <person name="Deforce D."/>
            <person name="Van Nieuwerburgh F."/>
            <person name="Esteves A.C."/>
            <person name="Alves A."/>
        </authorList>
    </citation>
    <scope>NUCLEOTIDE SEQUENCE [LARGE SCALE GENOMIC DNA]</scope>
    <source>
        <strain evidence="1 2">LA-SOL3</strain>
    </source>
</reference>
<evidence type="ECO:0000313" key="1">
    <source>
        <dbReference type="EMBL" id="KAB2571817.1"/>
    </source>
</evidence>
<proteinExistence type="predicted"/>
<protein>
    <submittedName>
        <fullName evidence="1">Uncharacterized protein</fullName>
    </submittedName>
</protein>
<organism evidence="1 2">
    <name type="scientific">Lasiodiplodia theobromae</name>
    <dbReference type="NCBI Taxonomy" id="45133"/>
    <lineage>
        <taxon>Eukaryota</taxon>
        <taxon>Fungi</taxon>
        <taxon>Dikarya</taxon>
        <taxon>Ascomycota</taxon>
        <taxon>Pezizomycotina</taxon>
        <taxon>Dothideomycetes</taxon>
        <taxon>Dothideomycetes incertae sedis</taxon>
        <taxon>Botryosphaeriales</taxon>
        <taxon>Botryosphaeriaceae</taxon>
        <taxon>Lasiodiplodia</taxon>
    </lineage>
</organism>
<dbReference type="EMBL" id="VCHE01000092">
    <property type="protein sequence ID" value="KAB2571817.1"/>
    <property type="molecule type" value="Genomic_DNA"/>
</dbReference>
<dbReference type="Proteomes" id="UP000325902">
    <property type="component" value="Unassembled WGS sequence"/>
</dbReference>
<accession>A0A5N5D2N6</accession>
<dbReference type="AlphaFoldDB" id="A0A5N5D2N6"/>
<sequence>MSDNAPTSITATRARMLVWLARGCDDAFLGTESKDELQRKLREWIDRRFANYAAIKELRQTCQQATESIMDQLQNGSMPDRASILHTLQMSERLNEHAEVLDGQREKMSTEATYLVQTLKVKHGVHWENIRPEPKTDADHLVVGALMALGQQDITMQTLIDLEDEEDEDHLRENRERQAVIVNGVLDILRRQPA</sequence>
<gene>
    <name evidence="1" type="ORF">DBV05_g9527</name>
</gene>
<dbReference type="OrthoDB" id="10649628at2759"/>
<comment type="caution">
    <text evidence="1">The sequence shown here is derived from an EMBL/GenBank/DDBJ whole genome shotgun (WGS) entry which is preliminary data.</text>
</comment>
<evidence type="ECO:0000313" key="2">
    <source>
        <dbReference type="Proteomes" id="UP000325902"/>
    </source>
</evidence>
<keyword evidence="2" id="KW-1185">Reference proteome</keyword>
<name>A0A5N5D2N6_9PEZI</name>